<feature type="region of interest" description="Disordered" evidence="1">
    <location>
        <begin position="170"/>
        <end position="225"/>
    </location>
</feature>
<reference evidence="2" key="1">
    <citation type="submission" date="2020-05" db="EMBL/GenBank/DDBJ databases">
        <title>Mycena genomes resolve the evolution of fungal bioluminescence.</title>
        <authorList>
            <person name="Tsai I.J."/>
        </authorList>
    </citation>
    <scope>NUCLEOTIDE SEQUENCE</scope>
    <source>
        <strain evidence="2">160909Yilan</strain>
    </source>
</reference>
<dbReference type="Proteomes" id="UP000623467">
    <property type="component" value="Unassembled WGS sequence"/>
</dbReference>
<proteinExistence type="predicted"/>
<dbReference type="EMBL" id="JACAZH010000012">
    <property type="protein sequence ID" value="KAF7353478.1"/>
    <property type="molecule type" value="Genomic_DNA"/>
</dbReference>
<comment type="caution">
    <text evidence="2">The sequence shown here is derived from an EMBL/GenBank/DDBJ whole genome shotgun (WGS) entry which is preliminary data.</text>
</comment>
<keyword evidence="3" id="KW-1185">Reference proteome</keyword>
<dbReference type="AlphaFoldDB" id="A0A8H6Y3I7"/>
<name>A0A8H6Y3I7_9AGAR</name>
<sequence>MRHTRAHPLESRLLRGIVEHSGLDRRLSMGESLSERENQRKAALEADPDCIDVLPYRVRCVWCKIIIRLAPEGCPSYQWKHWNNHKMSNAHHLAKGGVLISPPSSSAPRCRPRRGTRAREQRKAILETDPDSGDVSPHSVYCVRCDMAINLGRSGTYILKGWDEHKITGKHRRNGGTAGSKSDLFTRSRGSEEVSGEVDVDTYSPHKSAANIQKSAPAATKPDDCSTPWDLAVSPASDEAMAPDDVAARGGCGLSSHVTESHARTSTVVALTDRPIVEIYESVVSALSPPSMTKWQTILATAHDELTDSTNSEGLLDGIQTASIEGSSPFISPEDSALITRYRAPTITFEDKCLHHFVTFIVPGATSAIRQYNTGGNVNLYFASVGTGVNLRWGCVSMRGPASMDDIAEEFRCQGRDSMFSRTAYNHRRFILDKSQTRGESIWQSRFATVRKSHNGVDFDWITTPDQNIWVPRRHQLIMALDLNLMNPDSKFTQILGALAPFHAIANQQIFVEFLMVLLAVVWKFPTVEEKLLYLKHQRLFLENRLKSERVVEFSVYPPERRSDLYHRGLEQISNFFESISESLNSCHGYPSMEQVTAAREFGSNMAQWEMGIYRYMAAIHEQKGDPAAARMAESVANQARMGPCRAALKAAVYPDLEPHLARVAPEYAVYGCETRVKLEKFLHGELELLPDLSPALAALPAGRIL</sequence>
<gene>
    <name evidence="2" type="ORF">MSAN_01537400</name>
</gene>
<evidence type="ECO:0000256" key="1">
    <source>
        <dbReference type="SAM" id="MobiDB-lite"/>
    </source>
</evidence>
<evidence type="ECO:0000313" key="3">
    <source>
        <dbReference type="Proteomes" id="UP000623467"/>
    </source>
</evidence>
<dbReference type="OrthoDB" id="3006361at2759"/>
<protein>
    <submittedName>
        <fullName evidence="2">Uncharacterized protein</fullName>
    </submittedName>
</protein>
<accession>A0A8H6Y3I7</accession>
<evidence type="ECO:0000313" key="2">
    <source>
        <dbReference type="EMBL" id="KAF7353478.1"/>
    </source>
</evidence>
<organism evidence="2 3">
    <name type="scientific">Mycena sanguinolenta</name>
    <dbReference type="NCBI Taxonomy" id="230812"/>
    <lineage>
        <taxon>Eukaryota</taxon>
        <taxon>Fungi</taxon>
        <taxon>Dikarya</taxon>
        <taxon>Basidiomycota</taxon>
        <taxon>Agaricomycotina</taxon>
        <taxon>Agaricomycetes</taxon>
        <taxon>Agaricomycetidae</taxon>
        <taxon>Agaricales</taxon>
        <taxon>Marasmiineae</taxon>
        <taxon>Mycenaceae</taxon>
        <taxon>Mycena</taxon>
    </lineage>
</organism>